<proteinExistence type="predicted"/>
<gene>
    <name evidence="1" type="ORF">VTL71DRAFT_9029</name>
</gene>
<accession>A0ABR4BUD6</accession>
<evidence type="ECO:0000313" key="2">
    <source>
        <dbReference type="Proteomes" id="UP001595075"/>
    </source>
</evidence>
<sequence>MVTYITLTQPNSTCHTNNLTSSEQPLKSHIPISQHIEECLIPTKQYSIFIILNPRICIDIYKYIESIHHIPSTHVNFVKKAVQVNHKNTIFCLLCVALFKSSLTSSSQSSKSFIQKSICGIQSNIQVTNPIQFERHQSSNKNVSTYVSIQGWIGE</sequence>
<dbReference type="EMBL" id="JAZHXI010000020">
    <property type="protein sequence ID" value="KAL2060977.1"/>
    <property type="molecule type" value="Genomic_DNA"/>
</dbReference>
<comment type="caution">
    <text evidence="1">The sequence shown here is derived from an EMBL/GenBank/DDBJ whole genome shotgun (WGS) entry which is preliminary data.</text>
</comment>
<reference evidence="1 2" key="1">
    <citation type="journal article" date="2024" name="Commun. Biol.">
        <title>Comparative genomic analysis of thermophilic fungi reveals convergent evolutionary adaptations and gene losses.</title>
        <authorList>
            <person name="Steindorff A.S."/>
            <person name="Aguilar-Pontes M.V."/>
            <person name="Robinson A.J."/>
            <person name="Andreopoulos B."/>
            <person name="LaButti K."/>
            <person name="Kuo A."/>
            <person name="Mondo S."/>
            <person name="Riley R."/>
            <person name="Otillar R."/>
            <person name="Haridas S."/>
            <person name="Lipzen A."/>
            <person name="Grimwood J."/>
            <person name="Schmutz J."/>
            <person name="Clum A."/>
            <person name="Reid I.D."/>
            <person name="Moisan M.C."/>
            <person name="Butler G."/>
            <person name="Nguyen T.T.M."/>
            <person name="Dewar K."/>
            <person name="Conant G."/>
            <person name="Drula E."/>
            <person name="Henrissat B."/>
            <person name="Hansel C."/>
            <person name="Singer S."/>
            <person name="Hutchinson M.I."/>
            <person name="de Vries R.P."/>
            <person name="Natvig D.O."/>
            <person name="Powell A.J."/>
            <person name="Tsang A."/>
            <person name="Grigoriev I.V."/>
        </authorList>
    </citation>
    <scope>NUCLEOTIDE SEQUENCE [LARGE SCALE GENOMIC DNA]</scope>
    <source>
        <strain evidence="1 2">CBS 494.80</strain>
    </source>
</reference>
<evidence type="ECO:0000313" key="1">
    <source>
        <dbReference type="EMBL" id="KAL2060977.1"/>
    </source>
</evidence>
<keyword evidence="2" id="KW-1185">Reference proteome</keyword>
<protein>
    <submittedName>
        <fullName evidence="1">Uncharacterized protein</fullName>
    </submittedName>
</protein>
<dbReference type="Proteomes" id="UP001595075">
    <property type="component" value="Unassembled WGS sequence"/>
</dbReference>
<organism evidence="1 2">
    <name type="scientific">Oculimacula yallundae</name>
    <dbReference type="NCBI Taxonomy" id="86028"/>
    <lineage>
        <taxon>Eukaryota</taxon>
        <taxon>Fungi</taxon>
        <taxon>Dikarya</taxon>
        <taxon>Ascomycota</taxon>
        <taxon>Pezizomycotina</taxon>
        <taxon>Leotiomycetes</taxon>
        <taxon>Helotiales</taxon>
        <taxon>Ploettnerulaceae</taxon>
        <taxon>Oculimacula</taxon>
    </lineage>
</organism>
<name>A0ABR4BUD6_9HELO</name>